<gene>
    <name evidence="2" type="ORF">FOF52_10285</name>
</gene>
<feature type="compositionally biased region" description="Acidic residues" evidence="1">
    <location>
        <begin position="138"/>
        <end position="147"/>
    </location>
</feature>
<accession>A0ABY4L0V6</accession>
<organism evidence="2 3">
    <name type="scientific">Thermobifida alba</name>
    <name type="common">Thermomonospora alba</name>
    <dbReference type="NCBI Taxonomy" id="53522"/>
    <lineage>
        <taxon>Bacteria</taxon>
        <taxon>Bacillati</taxon>
        <taxon>Actinomycetota</taxon>
        <taxon>Actinomycetes</taxon>
        <taxon>Streptosporangiales</taxon>
        <taxon>Nocardiopsidaceae</taxon>
        <taxon>Thermobifida</taxon>
    </lineage>
</organism>
<reference evidence="2 3" key="1">
    <citation type="submission" date="2020-04" db="EMBL/GenBank/DDBJ databases">
        <title>Thermobifida alba genome sequencing and assembly.</title>
        <authorList>
            <person name="Luzics S."/>
            <person name="Horvath B."/>
            <person name="Nagy I."/>
            <person name="Toth A."/>
            <person name="Nagy I."/>
            <person name="Kukolya J."/>
        </authorList>
    </citation>
    <scope>NUCLEOTIDE SEQUENCE [LARGE SCALE GENOMIC DNA]</scope>
    <source>
        <strain evidence="2 3">DSM 43795</strain>
    </source>
</reference>
<dbReference type="SUPFAM" id="SSF52540">
    <property type="entry name" value="P-loop containing nucleoside triphosphate hydrolases"/>
    <property type="match status" value="1"/>
</dbReference>
<evidence type="ECO:0000313" key="3">
    <source>
        <dbReference type="Proteomes" id="UP000832041"/>
    </source>
</evidence>
<dbReference type="InterPro" id="IPR027417">
    <property type="entry name" value="P-loop_NTPase"/>
</dbReference>
<evidence type="ECO:0000313" key="2">
    <source>
        <dbReference type="EMBL" id="UPT21301.1"/>
    </source>
</evidence>
<proteinExistence type="predicted"/>
<dbReference type="Gene3D" id="3.40.50.300">
    <property type="entry name" value="P-loop containing nucleotide triphosphate hydrolases"/>
    <property type="match status" value="1"/>
</dbReference>
<keyword evidence="3" id="KW-1185">Reference proteome</keyword>
<protein>
    <submittedName>
        <fullName evidence="2">Uncharacterized protein</fullName>
    </submittedName>
</protein>
<name>A0ABY4L0V6_THEAE</name>
<sequence>MSHPGRPADLPPTVNCPYCLAQIDTSRARSVIRDIATQEVQGDVTDAVRQRGLLGVAAYNRGNTYLECRREARLDPAGQADPGYHADPFDHPTDVLDGSTAVFAAGAGDGAPTTVFSGGIDLDDPEDEPARSPFALAEDADDGDDWESTTGAQPRPVLDPQPDENELSEPHYIPYEYCQIRRTLNIGLIGTTRSGKSHLLAAMLHRLQEEEEELAALGVYVQPFAEMWEHYMQREDVAGFLAPDQRTALRRTNRTDPVEFRMAYTVTSTWNGEETDCVVSFFDVAGELFLDSKARSRLQFIYGLDAYIFVADGQSLYGWDGKRRGLLHPSGFGNVINKLRQDERLVARASGQRKHPLPKPAVVVLAKADLLLAQEEYWVSRWLERDDEFHLETVDQESEDVYVYCATNGAREWLQPVNAFEDATLHFASATGCEERDGRYNKRKFRHMRVLRPLLSLFAMTGLIDPQTINHDYVRGVREPT</sequence>
<dbReference type="Proteomes" id="UP000832041">
    <property type="component" value="Chromosome"/>
</dbReference>
<feature type="region of interest" description="Disordered" evidence="1">
    <location>
        <begin position="114"/>
        <end position="168"/>
    </location>
</feature>
<evidence type="ECO:0000256" key="1">
    <source>
        <dbReference type="SAM" id="MobiDB-lite"/>
    </source>
</evidence>
<dbReference type="EMBL" id="CP051627">
    <property type="protein sequence ID" value="UPT21301.1"/>
    <property type="molecule type" value="Genomic_DNA"/>
</dbReference>
<dbReference type="RefSeq" id="WP_248593607.1">
    <property type="nucleotide sequence ID" value="NZ_BAABEB010000002.1"/>
</dbReference>